<organism evidence="1 2">
    <name type="scientific">Pedobacter frigoris</name>
    <dbReference type="NCBI Taxonomy" id="2571272"/>
    <lineage>
        <taxon>Bacteria</taxon>
        <taxon>Pseudomonadati</taxon>
        <taxon>Bacteroidota</taxon>
        <taxon>Sphingobacteriia</taxon>
        <taxon>Sphingobacteriales</taxon>
        <taxon>Sphingobacteriaceae</taxon>
        <taxon>Pedobacter</taxon>
    </lineage>
</organism>
<dbReference type="EMBL" id="SWBQ01000001">
    <property type="protein sequence ID" value="TKC08857.1"/>
    <property type="molecule type" value="Genomic_DNA"/>
</dbReference>
<dbReference type="Proteomes" id="UP000307244">
    <property type="component" value="Unassembled WGS sequence"/>
</dbReference>
<accession>A0A4U1CLY9</accession>
<evidence type="ECO:0000313" key="1">
    <source>
        <dbReference type="EMBL" id="TKC08857.1"/>
    </source>
</evidence>
<gene>
    <name evidence="1" type="ORF">FA047_01810</name>
</gene>
<protein>
    <submittedName>
        <fullName evidence="1">Uncharacterized protein</fullName>
    </submittedName>
</protein>
<dbReference type="OrthoDB" id="759685at2"/>
<dbReference type="RefSeq" id="WP_136834276.1">
    <property type="nucleotide sequence ID" value="NZ_SWBQ01000001.1"/>
</dbReference>
<reference evidence="1 2" key="1">
    <citation type="submission" date="2019-04" db="EMBL/GenBank/DDBJ databases">
        <title>Pedobacter sp. RP-3-15 sp. nov., isolated from Arctic soil.</title>
        <authorList>
            <person name="Dahal R.H."/>
            <person name="Kim D.-U."/>
        </authorList>
    </citation>
    <scope>NUCLEOTIDE SEQUENCE [LARGE SCALE GENOMIC DNA]</scope>
    <source>
        <strain evidence="1 2">RP-3-15</strain>
    </source>
</reference>
<sequence length="157" mass="17791">MKYTLIKSFFALHLLIVLLGSGLIKQHNKLAEAFLLRYASYTGGGFGYSFFSPNVGNQTVVKAYTLDGKKHLRQDAYGIGKNLFDSRLSAVIHTFRNQKAYELTSRMIASHVFANRPGTGVAFISIGEYVPPLMKDYRLYQKTSIFREVYNGTYKLQ</sequence>
<dbReference type="AlphaFoldDB" id="A0A4U1CLY9"/>
<keyword evidence="2" id="KW-1185">Reference proteome</keyword>
<comment type="caution">
    <text evidence="1">The sequence shown here is derived from an EMBL/GenBank/DDBJ whole genome shotgun (WGS) entry which is preliminary data.</text>
</comment>
<name>A0A4U1CLY9_9SPHI</name>
<evidence type="ECO:0000313" key="2">
    <source>
        <dbReference type="Proteomes" id="UP000307244"/>
    </source>
</evidence>
<proteinExistence type="predicted"/>